<accession>A0ABV6NNW6</accession>
<evidence type="ECO:0000313" key="3">
    <source>
        <dbReference type="Proteomes" id="UP001589833"/>
    </source>
</evidence>
<evidence type="ECO:0000256" key="1">
    <source>
        <dbReference type="SAM" id="SignalP"/>
    </source>
</evidence>
<keyword evidence="3" id="KW-1185">Reference proteome</keyword>
<proteinExistence type="predicted"/>
<reference evidence="2 3" key="1">
    <citation type="submission" date="2024-09" db="EMBL/GenBank/DDBJ databases">
        <authorList>
            <person name="Sun Q."/>
            <person name="Mori K."/>
        </authorList>
    </citation>
    <scope>NUCLEOTIDE SEQUENCE [LARGE SCALE GENOMIC DNA]</scope>
    <source>
        <strain evidence="2 3">NCAIM B.02301</strain>
    </source>
</reference>
<keyword evidence="1" id="KW-0732">Signal</keyword>
<feature type="chain" id="PRO_5045926405" description="Lipoprotein" evidence="1">
    <location>
        <begin position="24"/>
        <end position="353"/>
    </location>
</feature>
<sequence length="353" mass="40844">MKFSKILCFILLTLLLFSCSSDIDKHQLNENNILQVGKDSLSITVSEEFLYLDASESVATSSVPFTQVKAFIADDDYLKQEFVQGEPFIFLEVPKHKDYISGKIIYENATEENMNIRSLFLQGNYISEIKLSDSEFWKTAIEYEVPAYSSVTINIDIKWDDQGMQELTFFPLDLSSDPNRYDGGSLSTYRFFVQSKDITLTNDLIEKQSFDVNVEELPEDVDLFPIPLWLDDEGIEIQHDLLNEQLITKQPIKSIQLAATPYNTNIDLVMIDEYGNTKIIAENVSIKEKESTIFNIEQKDLVELKSKDSRQFLLVFNNREEEILADLKVLNLYKKPFFTSYQGVIEFYKYKNE</sequence>
<dbReference type="EMBL" id="JBHLTR010000130">
    <property type="protein sequence ID" value="MFC0562359.1"/>
    <property type="molecule type" value="Genomic_DNA"/>
</dbReference>
<gene>
    <name evidence="2" type="ORF">ACFFH4_26345</name>
</gene>
<evidence type="ECO:0008006" key="4">
    <source>
        <dbReference type="Google" id="ProtNLM"/>
    </source>
</evidence>
<evidence type="ECO:0000313" key="2">
    <source>
        <dbReference type="EMBL" id="MFC0562359.1"/>
    </source>
</evidence>
<organism evidence="2 3">
    <name type="scientific">Halalkalibacter alkalisediminis</name>
    <dbReference type="NCBI Taxonomy" id="935616"/>
    <lineage>
        <taxon>Bacteria</taxon>
        <taxon>Bacillati</taxon>
        <taxon>Bacillota</taxon>
        <taxon>Bacilli</taxon>
        <taxon>Bacillales</taxon>
        <taxon>Bacillaceae</taxon>
        <taxon>Halalkalibacter</taxon>
    </lineage>
</organism>
<comment type="caution">
    <text evidence="2">The sequence shown here is derived from an EMBL/GenBank/DDBJ whole genome shotgun (WGS) entry which is preliminary data.</text>
</comment>
<dbReference type="RefSeq" id="WP_273848465.1">
    <property type="nucleotide sequence ID" value="NZ_JAQQWT010000097.1"/>
</dbReference>
<dbReference type="Proteomes" id="UP001589833">
    <property type="component" value="Unassembled WGS sequence"/>
</dbReference>
<name>A0ABV6NNW6_9BACI</name>
<protein>
    <recommendedName>
        <fullName evidence="4">Lipoprotein</fullName>
    </recommendedName>
</protein>
<feature type="signal peptide" evidence="1">
    <location>
        <begin position="1"/>
        <end position="23"/>
    </location>
</feature>
<dbReference type="PROSITE" id="PS51257">
    <property type="entry name" value="PROKAR_LIPOPROTEIN"/>
    <property type="match status" value="1"/>
</dbReference>